<proteinExistence type="predicted"/>
<feature type="chain" id="PRO_5047491456" evidence="1">
    <location>
        <begin position="22"/>
        <end position="413"/>
    </location>
</feature>
<name>A0ABT5FAB2_9GAMM</name>
<feature type="domain" description="Serine aminopeptidase S33" evidence="2">
    <location>
        <begin position="193"/>
        <end position="282"/>
    </location>
</feature>
<keyword evidence="3" id="KW-0378">Hydrolase</keyword>
<keyword evidence="4" id="KW-1185">Reference proteome</keyword>
<sequence length="413" mass="45043">MKPLTLIFILVCVLLTHVSSANSTKSNDVAGSWQGTLTITPEKSMDLIFHFKQTSDGYIATIDIPEQQQFGLPFNNMSYINGQISLAMDMAQITYDGTLKDKKIIGTYEQGAFKAPLNLVPAIKTVERQRKVQDVVGDVPYQVEQVQFVNGSGGHKLAGTLTYPKGSIKYTTILLSGSGPTTRDADVFGHKIFAVLADQLTRQGIAVLRYDDRGVGESEGDYANATSEDFASDANAAYQFLREYGKRNFGKIGFVGHSEGGLIGAIATANNAKVDFFVSLAGPGTTGAQIIIDQSYYIQKLRGMDDDKLTKDDKIQKEIINAVVAGISKEALIALLLKHDIPEAQANAQATQLTSPWFQYFVKSDPKIYLTQVDIPMLALNGGLDSQVLPKQNIEGIQQSVKPDLLTTKIYLD</sequence>
<evidence type="ECO:0000256" key="1">
    <source>
        <dbReference type="SAM" id="SignalP"/>
    </source>
</evidence>
<feature type="signal peptide" evidence="1">
    <location>
        <begin position="1"/>
        <end position="21"/>
    </location>
</feature>
<dbReference type="RefSeq" id="WP_272180086.1">
    <property type="nucleotide sequence ID" value="NZ_JAQOMS010000002.1"/>
</dbReference>
<accession>A0ABT5FAB2</accession>
<dbReference type="PANTHER" id="PTHR43265">
    <property type="entry name" value="ESTERASE ESTD"/>
    <property type="match status" value="1"/>
</dbReference>
<keyword evidence="1" id="KW-0732">Signal</keyword>
<evidence type="ECO:0000313" key="3">
    <source>
        <dbReference type="EMBL" id="MDC2888473.1"/>
    </source>
</evidence>
<dbReference type="InterPro" id="IPR029058">
    <property type="entry name" value="AB_hydrolase_fold"/>
</dbReference>
<dbReference type="Pfam" id="PF12146">
    <property type="entry name" value="Hydrolase_4"/>
    <property type="match status" value="1"/>
</dbReference>
<dbReference type="SUPFAM" id="SSF53474">
    <property type="entry name" value="alpha/beta-Hydrolases"/>
    <property type="match status" value="1"/>
</dbReference>
<dbReference type="GO" id="GO:0016787">
    <property type="term" value="F:hydrolase activity"/>
    <property type="evidence" value="ECO:0007669"/>
    <property type="project" value="UniProtKB-KW"/>
</dbReference>
<reference evidence="3 4" key="1">
    <citation type="submission" date="2023-01" db="EMBL/GenBank/DDBJ databases">
        <title>Psychrosphaera sp. nov., isolated from marine algae.</title>
        <authorList>
            <person name="Bayburt H."/>
            <person name="Choi B.J."/>
            <person name="Kim J.M."/>
            <person name="Choi D.G."/>
            <person name="Jeon C.O."/>
        </authorList>
    </citation>
    <scope>NUCLEOTIDE SEQUENCE [LARGE SCALE GENOMIC DNA]</scope>
    <source>
        <strain evidence="3 4">G1-22</strain>
    </source>
</reference>
<evidence type="ECO:0000313" key="4">
    <source>
        <dbReference type="Proteomes" id="UP001528411"/>
    </source>
</evidence>
<dbReference type="Proteomes" id="UP001528411">
    <property type="component" value="Unassembled WGS sequence"/>
</dbReference>
<dbReference type="PANTHER" id="PTHR43265:SF1">
    <property type="entry name" value="ESTERASE ESTD"/>
    <property type="match status" value="1"/>
</dbReference>
<organism evidence="3 4">
    <name type="scientific">Psychrosphaera algicola</name>
    <dbReference type="NCBI Taxonomy" id="3023714"/>
    <lineage>
        <taxon>Bacteria</taxon>
        <taxon>Pseudomonadati</taxon>
        <taxon>Pseudomonadota</taxon>
        <taxon>Gammaproteobacteria</taxon>
        <taxon>Alteromonadales</taxon>
        <taxon>Pseudoalteromonadaceae</taxon>
        <taxon>Psychrosphaera</taxon>
    </lineage>
</organism>
<comment type="caution">
    <text evidence="3">The sequence shown here is derived from an EMBL/GenBank/DDBJ whole genome shotgun (WGS) entry which is preliminary data.</text>
</comment>
<dbReference type="Gene3D" id="3.40.50.1820">
    <property type="entry name" value="alpha/beta hydrolase"/>
    <property type="match status" value="1"/>
</dbReference>
<evidence type="ECO:0000259" key="2">
    <source>
        <dbReference type="Pfam" id="PF12146"/>
    </source>
</evidence>
<dbReference type="EMBL" id="JAQOMS010000002">
    <property type="protein sequence ID" value="MDC2888473.1"/>
    <property type="molecule type" value="Genomic_DNA"/>
</dbReference>
<gene>
    <name evidence="3" type="ORF">PN838_06555</name>
</gene>
<protein>
    <submittedName>
        <fullName evidence="3">Alpha/beta hydrolase</fullName>
    </submittedName>
</protein>
<dbReference type="InterPro" id="IPR053145">
    <property type="entry name" value="AB_hydrolase_Est10"/>
</dbReference>
<dbReference type="InterPro" id="IPR022742">
    <property type="entry name" value="Hydrolase_4"/>
</dbReference>